<feature type="non-terminal residue" evidence="1">
    <location>
        <position position="39"/>
    </location>
</feature>
<gene>
    <name evidence="1" type="ORF">AVEN_8037_1</name>
</gene>
<dbReference type="AlphaFoldDB" id="A0A4Y2MK29"/>
<evidence type="ECO:0000313" key="1">
    <source>
        <dbReference type="EMBL" id="GBN26919.1"/>
    </source>
</evidence>
<comment type="caution">
    <text evidence="1">The sequence shown here is derived from an EMBL/GenBank/DDBJ whole genome shotgun (WGS) entry which is preliminary data.</text>
</comment>
<keyword evidence="2" id="KW-1185">Reference proteome</keyword>
<evidence type="ECO:0000313" key="2">
    <source>
        <dbReference type="Proteomes" id="UP000499080"/>
    </source>
</evidence>
<proteinExistence type="predicted"/>
<dbReference type="EMBL" id="BGPR01282365">
    <property type="protein sequence ID" value="GBN26919.1"/>
    <property type="molecule type" value="Genomic_DNA"/>
</dbReference>
<protein>
    <submittedName>
        <fullName evidence="1">Uncharacterized protein</fullName>
    </submittedName>
</protein>
<reference evidence="1 2" key="1">
    <citation type="journal article" date="2019" name="Sci. Rep.">
        <title>Orb-weaving spider Araneus ventricosus genome elucidates the spidroin gene catalogue.</title>
        <authorList>
            <person name="Kono N."/>
            <person name="Nakamura H."/>
            <person name="Ohtoshi R."/>
            <person name="Moran D.A.P."/>
            <person name="Shinohara A."/>
            <person name="Yoshida Y."/>
            <person name="Fujiwara M."/>
            <person name="Mori M."/>
            <person name="Tomita M."/>
            <person name="Arakawa K."/>
        </authorList>
    </citation>
    <scope>NUCLEOTIDE SEQUENCE [LARGE SCALE GENOMIC DNA]</scope>
</reference>
<sequence length="39" mass="4298">MIENHRSEFCPMFPNPDDCGCPMKAGSYNVKDAPVAIPD</sequence>
<name>A0A4Y2MK29_ARAVE</name>
<accession>A0A4Y2MK29</accession>
<organism evidence="1 2">
    <name type="scientific">Araneus ventricosus</name>
    <name type="common">Orbweaver spider</name>
    <name type="synonym">Epeira ventricosa</name>
    <dbReference type="NCBI Taxonomy" id="182803"/>
    <lineage>
        <taxon>Eukaryota</taxon>
        <taxon>Metazoa</taxon>
        <taxon>Ecdysozoa</taxon>
        <taxon>Arthropoda</taxon>
        <taxon>Chelicerata</taxon>
        <taxon>Arachnida</taxon>
        <taxon>Araneae</taxon>
        <taxon>Araneomorphae</taxon>
        <taxon>Entelegynae</taxon>
        <taxon>Araneoidea</taxon>
        <taxon>Araneidae</taxon>
        <taxon>Araneus</taxon>
    </lineage>
</organism>
<dbReference type="Proteomes" id="UP000499080">
    <property type="component" value="Unassembled WGS sequence"/>
</dbReference>
<dbReference type="OrthoDB" id="6459854at2759"/>